<keyword evidence="3" id="KW-1185">Reference proteome</keyword>
<sequence>MNQLRVSKEILRLKISRNLREFHAVIGGDTNRHKYAKLGFNYDELSAASKRQFQSSNLEDWLPKFTQKSQEELTKMEDNFNNKHVDSLNSMLKEKPYLANPLIVRAITEIEKDMEKTTSQIFTRFIFWVGLYVLFLLPPLVTMFTDPESSVSCNKIVEIPMLESTNPLDEILSATLGKSQSPEILEFFKRRESAEDLERITIRFTGTRPRTTQEELAATRLVLEKELFESIKESEDAVEVIRDLWKPAAETLFWSTFGFYFLSALTYSVPFTTSLKMAARRVLYIGKRASLCVWAYAIIELLHNISLLILYFQSYIMESKYRALMMIEKDDFNRQLIHSYGARGVALVRLLEEKEDSDEELIQLAKDIMFHHDNSDEEDNNILSGTISINDSIVVQPTVHRKIFIFSEERLNS</sequence>
<keyword evidence="1" id="KW-1133">Transmembrane helix</keyword>
<dbReference type="OrthoDB" id="10321198at2759"/>
<feature type="transmembrane region" description="Helical" evidence="1">
    <location>
        <begin position="121"/>
        <end position="141"/>
    </location>
</feature>
<dbReference type="EMBL" id="FN653023">
    <property type="protein sequence ID" value="CBY18183.1"/>
    <property type="molecule type" value="Genomic_DNA"/>
</dbReference>
<evidence type="ECO:0000313" key="3">
    <source>
        <dbReference type="Proteomes" id="UP000001307"/>
    </source>
</evidence>
<name>E4X3H9_OIKDI</name>
<feature type="transmembrane region" description="Helical" evidence="1">
    <location>
        <begin position="252"/>
        <end position="270"/>
    </location>
</feature>
<proteinExistence type="predicted"/>
<dbReference type="InParanoid" id="E4X3H9"/>
<evidence type="ECO:0000313" key="2">
    <source>
        <dbReference type="EMBL" id="CBY18183.1"/>
    </source>
</evidence>
<accession>E4X3H9</accession>
<gene>
    <name evidence="2" type="ORF">GSOID_T00017820001</name>
</gene>
<dbReference type="Proteomes" id="UP000001307">
    <property type="component" value="Unassembled WGS sequence"/>
</dbReference>
<dbReference type="AlphaFoldDB" id="E4X3H9"/>
<organism evidence="2">
    <name type="scientific">Oikopleura dioica</name>
    <name type="common">Tunicate</name>
    <dbReference type="NCBI Taxonomy" id="34765"/>
    <lineage>
        <taxon>Eukaryota</taxon>
        <taxon>Metazoa</taxon>
        <taxon>Chordata</taxon>
        <taxon>Tunicata</taxon>
        <taxon>Appendicularia</taxon>
        <taxon>Copelata</taxon>
        <taxon>Oikopleuridae</taxon>
        <taxon>Oikopleura</taxon>
    </lineage>
</organism>
<evidence type="ECO:0000256" key="1">
    <source>
        <dbReference type="SAM" id="Phobius"/>
    </source>
</evidence>
<reference evidence="2" key="1">
    <citation type="journal article" date="2010" name="Science">
        <title>Plasticity of animal genome architecture unmasked by rapid evolution of a pelagic tunicate.</title>
        <authorList>
            <person name="Denoeud F."/>
            <person name="Henriet S."/>
            <person name="Mungpakdee S."/>
            <person name="Aury J.M."/>
            <person name="Da Silva C."/>
            <person name="Brinkmann H."/>
            <person name="Mikhaleva J."/>
            <person name="Olsen L.C."/>
            <person name="Jubin C."/>
            <person name="Canestro C."/>
            <person name="Bouquet J.M."/>
            <person name="Danks G."/>
            <person name="Poulain J."/>
            <person name="Campsteijn C."/>
            <person name="Adamski M."/>
            <person name="Cross I."/>
            <person name="Yadetie F."/>
            <person name="Muffato M."/>
            <person name="Louis A."/>
            <person name="Butcher S."/>
            <person name="Tsagkogeorga G."/>
            <person name="Konrad A."/>
            <person name="Singh S."/>
            <person name="Jensen M.F."/>
            <person name="Cong E.H."/>
            <person name="Eikeseth-Otteraa H."/>
            <person name="Noel B."/>
            <person name="Anthouard V."/>
            <person name="Porcel B.M."/>
            <person name="Kachouri-Lafond R."/>
            <person name="Nishino A."/>
            <person name="Ugolini M."/>
            <person name="Chourrout P."/>
            <person name="Nishida H."/>
            <person name="Aasland R."/>
            <person name="Huzurbazar S."/>
            <person name="Westhof E."/>
            <person name="Delsuc F."/>
            <person name="Lehrach H."/>
            <person name="Reinhardt R."/>
            <person name="Weissenbach J."/>
            <person name="Roy S.W."/>
            <person name="Artiguenave F."/>
            <person name="Postlethwait J.H."/>
            <person name="Manak J.R."/>
            <person name="Thompson E.M."/>
            <person name="Jaillon O."/>
            <person name="Du Pasquier L."/>
            <person name="Boudinot P."/>
            <person name="Liberles D.A."/>
            <person name="Volff J.N."/>
            <person name="Philippe H."/>
            <person name="Lenhard B."/>
            <person name="Roest Crollius H."/>
            <person name="Wincker P."/>
            <person name="Chourrout D."/>
        </authorList>
    </citation>
    <scope>NUCLEOTIDE SEQUENCE [LARGE SCALE GENOMIC DNA]</scope>
</reference>
<keyword evidence="1" id="KW-0812">Transmembrane</keyword>
<keyword evidence="1" id="KW-0472">Membrane</keyword>
<protein>
    <submittedName>
        <fullName evidence="2">Uncharacterized protein</fullName>
    </submittedName>
</protein>
<feature type="transmembrane region" description="Helical" evidence="1">
    <location>
        <begin position="291"/>
        <end position="312"/>
    </location>
</feature>